<feature type="transmembrane region" description="Helical" evidence="6">
    <location>
        <begin position="13"/>
        <end position="33"/>
    </location>
</feature>
<evidence type="ECO:0000256" key="6">
    <source>
        <dbReference type="SAM" id="Phobius"/>
    </source>
</evidence>
<evidence type="ECO:0000256" key="5">
    <source>
        <dbReference type="ARBA" id="ARBA00023136"/>
    </source>
</evidence>
<evidence type="ECO:0000256" key="1">
    <source>
        <dbReference type="ARBA" id="ARBA00004651"/>
    </source>
</evidence>
<dbReference type="EMBL" id="JBEXIP010000024">
    <property type="protein sequence ID" value="MET8436323.1"/>
    <property type="molecule type" value="Genomic_DNA"/>
</dbReference>
<comment type="subcellular location">
    <subcellularLocation>
        <location evidence="1">Cell membrane</location>
        <topology evidence="1">Multi-pass membrane protein</topology>
    </subcellularLocation>
</comment>
<keyword evidence="9" id="KW-1185">Reference proteome</keyword>
<evidence type="ECO:0000256" key="3">
    <source>
        <dbReference type="ARBA" id="ARBA00022692"/>
    </source>
</evidence>
<organism evidence="8 9">
    <name type="scientific">Streptomyces sp. 900116325</name>
    <dbReference type="NCBI Taxonomy" id="3154295"/>
    <lineage>
        <taxon>Bacteria</taxon>
        <taxon>Bacillati</taxon>
        <taxon>Actinomycetota</taxon>
        <taxon>Actinomycetes</taxon>
        <taxon>Kitasatosporales</taxon>
        <taxon>Streptomycetaceae</taxon>
        <taxon>Streptomyces</taxon>
    </lineage>
</organism>
<gene>
    <name evidence="8" type="ORF">ABZV61_26785</name>
</gene>
<name>A0ABV2UEP3_9ACTN</name>
<evidence type="ECO:0000259" key="7">
    <source>
        <dbReference type="Pfam" id="PF05231"/>
    </source>
</evidence>
<dbReference type="RefSeq" id="WP_356711315.1">
    <property type="nucleotide sequence ID" value="NZ_JBEXIP010000024.1"/>
</dbReference>
<dbReference type="InterPro" id="IPR007895">
    <property type="entry name" value="MASE1"/>
</dbReference>
<sequence length="331" mass="35562">MIRSEETRRTASAVLRILVVAAGYYGAGQIGLLRKVTVHGATVTPLWPSTGIALGCLLYLGIGVWPGITLGALLNIITLSDTVSLSDYGIMMSSTVAPLCSYLMLRRFGFRMELDRLRDGVVLVFLGALAGMLISATVGTVLFVLDDKLPAAHFWPVWAAWWSGDAMGVLVVTPLMLVMRKARLPRADDRWLEATALAVVSVVVSLVATRSELSMIYLVFPLLIWAALRFQLAGSAPCALLVSVLAIIAGGQAVGPFAGHTVLQVMLNLAVLNGSVALTALLLAAIVTEKMDIRRRIEQACVELADVVDHLAPGRSATAWPSRYKERRDGL</sequence>
<accession>A0ABV2UEP3</accession>
<feature type="transmembrane region" description="Helical" evidence="6">
    <location>
        <begin position="239"/>
        <end position="259"/>
    </location>
</feature>
<feature type="transmembrane region" description="Helical" evidence="6">
    <location>
        <begin position="157"/>
        <end position="179"/>
    </location>
</feature>
<evidence type="ECO:0000256" key="4">
    <source>
        <dbReference type="ARBA" id="ARBA00022989"/>
    </source>
</evidence>
<keyword evidence="2" id="KW-1003">Cell membrane</keyword>
<dbReference type="Proteomes" id="UP001550044">
    <property type="component" value="Unassembled WGS sequence"/>
</dbReference>
<dbReference type="Pfam" id="PF05231">
    <property type="entry name" value="MASE1"/>
    <property type="match status" value="1"/>
</dbReference>
<feature type="transmembrane region" description="Helical" evidence="6">
    <location>
        <begin position="214"/>
        <end position="232"/>
    </location>
</feature>
<feature type="domain" description="MASE1" evidence="7">
    <location>
        <begin position="19"/>
        <end position="290"/>
    </location>
</feature>
<evidence type="ECO:0000313" key="8">
    <source>
        <dbReference type="EMBL" id="MET8436323.1"/>
    </source>
</evidence>
<proteinExistence type="predicted"/>
<feature type="transmembrane region" description="Helical" evidence="6">
    <location>
        <begin position="45"/>
        <end position="68"/>
    </location>
</feature>
<feature type="transmembrane region" description="Helical" evidence="6">
    <location>
        <begin position="191"/>
        <end position="208"/>
    </location>
</feature>
<protein>
    <submittedName>
        <fullName evidence="8">MASE1 domain-containing protein</fullName>
    </submittedName>
</protein>
<feature type="transmembrane region" description="Helical" evidence="6">
    <location>
        <begin position="265"/>
        <end position="287"/>
    </location>
</feature>
<reference evidence="8 9" key="1">
    <citation type="submission" date="2024-06" db="EMBL/GenBank/DDBJ databases">
        <title>The Natural Products Discovery Center: Release of the First 8490 Sequenced Strains for Exploring Actinobacteria Biosynthetic Diversity.</title>
        <authorList>
            <person name="Kalkreuter E."/>
            <person name="Kautsar S.A."/>
            <person name="Yang D."/>
            <person name="Bader C.D."/>
            <person name="Teijaro C.N."/>
            <person name="Fluegel L."/>
            <person name="Davis C.M."/>
            <person name="Simpson J.R."/>
            <person name="Lauterbach L."/>
            <person name="Steele A.D."/>
            <person name="Gui C."/>
            <person name="Meng S."/>
            <person name="Li G."/>
            <person name="Viehrig K."/>
            <person name="Ye F."/>
            <person name="Su P."/>
            <person name="Kiefer A.F."/>
            <person name="Nichols A."/>
            <person name="Cepeda A.J."/>
            <person name="Yan W."/>
            <person name="Fan B."/>
            <person name="Jiang Y."/>
            <person name="Adhikari A."/>
            <person name="Zheng C.-J."/>
            <person name="Schuster L."/>
            <person name="Cowan T.M."/>
            <person name="Smanski M.J."/>
            <person name="Chevrette M.G."/>
            <person name="De Carvalho L.P.S."/>
            <person name="Shen B."/>
        </authorList>
    </citation>
    <scope>NUCLEOTIDE SEQUENCE [LARGE SCALE GENOMIC DNA]</scope>
    <source>
        <strain evidence="8 9">NPDC005137</strain>
    </source>
</reference>
<keyword evidence="3 6" id="KW-0812">Transmembrane</keyword>
<comment type="caution">
    <text evidence="8">The sequence shown here is derived from an EMBL/GenBank/DDBJ whole genome shotgun (WGS) entry which is preliminary data.</text>
</comment>
<keyword evidence="5 6" id="KW-0472">Membrane</keyword>
<evidence type="ECO:0000313" key="9">
    <source>
        <dbReference type="Proteomes" id="UP001550044"/>
    </source>
</evidence>
<feature type="transmembrane region" description="Helical" evidence="6">
    <location>
        <begin position="120"/>
        <end position="145"/>
    </location>
</feature>
<evidence type="ECO:0000256" key="2">
    <source>
        <dbReference type="ARBA" id="ARBA00022475"/>
    </source>
</evidence>
<keyword evidence="4 6" id="KW-1133">Transmembrane helix</keyword>